<organism evidence="2 3">
    <name type="scientific">Bradyrhizobium lablabi</name>
    <dbReference type="NCBI Taxonomy" id="722472"/>
    <lineage>
        <taxon>Bacteria</taxon>
        <taxon>Pseudomonadati</taxon>
        <taxon>Pseudomonadota</taxon>
        <taxon>Alphaproteobacteria</taxon>
        <taxon>Hyphomicrobiales</taxon>
        <taxon>Nitrobacteraceae</taxon>
        <taxon>Bradyrhizobium</taxon>
    </lineage>
</organism>
<dbReference type="PANTHER" id="PTHR43689:SF8">
    <property type="entry name" value="ALPHA_BETA-HYDROLASES SUPERFAMILY PROTEIN"/>
    <property type="match status" value="1"/>
</dbReference>
<dbReference type="Proteomes" id="UP000189935">
    <property type="component" value="Chromosome I"/>
</dbReference>
<evidence type="ECO:0000313" key="3">
    <source>
        <dbReference type="Proteomes" id="UP000189935"/>
    </source>
</evidence>
<dbReference type="AlphaFoldDB" id="A0A1M6WJX8"/>
<evidence type="ECO:0000259" key="1">
    <source>
        <dbReference type="Pfam" id="PF12697"/>
    </source>
</evidence>
<dbReference type="Gene3D" id="3.40.50.1820">
    <property type="entry name" value="alpha/beta hydrolase"/>
    <property type="match status" value="1"/>
</dbReference>
<name>A0A1M6WJX8_9BRAD</name>
<accession>A0A1M6WJX8</accession>
<dbReference type="InterPro" id="IPR000073">
    <property type="entry name" value="AB_hydrolase_1"/>
</dbReference>
<protein>
    <submittedName>
        <fullName evidence="2">Pimeloyl-ACP methyl ester carboxylesterase</fullName>
    </submittedName>
</protein>
<gene>
    <name evidence="2" type="ORF">SAMN05444159_4578</name>
</gene>
<proteinExistence type="predicted"/>
<dbReference type="Pfam" id="PF12697">
    <property type="entry name" value="Abhydrolase_6"/>
    <property type="match status" value="1"/>
</dbReference>
<dbReference type="OrthoDB" id="9779853at2"/>
<dbReference type="InterPro" id="IPR029058">
    <property type="entry name" value="AB_hydrolase_fold"/>
</dbReference>
<feature type="domain" description="AB hydrolase-1" evidence="1">
    <location>
        <begin position="32"/>
        <end position="249"/>
    </location>
</feature>
<dbReference type="RefSeq" id="WP_079541681.1">
    <property type="nucleotide sequence ID" value="NZ_LT670844.1"/>
</dbReference>
<evidence type="ECO:0000313" key="2">
    <source>
        <dbReference type="EMBL" id="SHK93825.1"/>
    </source>
</evidence>
<dbReference type="SUPFAM" id="SSF53474">
    <property type="entry name" value="alpha/beta-Hydrolases"/>
    <property type="match status" value="1"/>
</dbReference>
<reference evidence="2 3" key="1">
    <citation type="submission" date="2016-11" db="EMBL/GenBank/DDBJ databases">
        <authorList>
            <person name="Jaros S."/>
            <person name="Januszkiewicz K."/>
            <person name="Wedrychowicz H."/>
        </authorList>
    </citation>
    <scope>NUCLEOTIDE SEQUENCE [LARGE SCALE GENOMIC DNA]</scope>
    <source>
        <strain evidence="2 3">GAS499</strain>
    </source>
</reference>
<sequence length="272" mass="29392">MSALQPTGFLTIGACDLEYRMIGPAPADAPTIVMLHEGLGSAGMWGDFPEKLQAATGAGVFVYSRAGYGASTPAQLPRPLDYMHIEALDVLPELLDQIGFRRGLLVGHSDGASIAAIYAGSRQDHRVQGVAMIAPHFVVEDISVTSIAEIKTAYVTTDLKAKLARWHKDVDNAFYGWNGAWLDPGFRNWDISEYLAYIRVPVAILQGSDDQYGTIRQVEIAEQECYCPVDVTIIPAAGHSPHREAPGATLNAISEFASRILDVHEGSRGRAA</sequence>
<dbReference type="PANTHER" id="PTHR43689">
    <property type="entry name" value="HYDROLASE"/>
    <property type="match status" value="1"/>
</dbReference>
<dbReference type="EMBL" id="LT670844">
    <property type="protein sequence ID" value="SHK93825.1"/>
    <property type="molecule type" value="Genomic_DNA"/>
</dbReference>